<dbReference type="AlphaFoldDB" id="A0A084JHA6"/>
<proteinExistence type="predicted"/>
<keyword evidence="3" id="KW-1185">Reference proteome</keyword>
<evidence type="ECO:0000259" key="1">
    <source>
        <dbReference type="PROSITE" id="PS51186"/>
    </source>
</evidence>
<dbReference type="PROSITE" id="PS51186">
    <property type="entry name" value="GNAT"/>
    <property type="match status" value="1"/>
</dbReference>
<evidence type="ECO:0000313" key="2">
    <source>
        <dbReference type="EMBL" id="KEZ88340.1"/>
    </source>
</evidence>
<dbReference type="Gene3D" id="3.40.630.30">
    <property type="match status" value="1"/>
</dbReference>
<sequence>MAIAIPYRGKGFGKQLVGFALNEGLKKSDKVVLDVDSENPTAFNLYKKCGFQIDFQVDYYRYEF</sequence>
<dbReference type="STRING" id="318464.IO99_02720"/>
<dbReference type="InterPro" id="IPR016181">
    <property type="entry name" value="Acyl_CoA_acyltransferase"/>
</dbReference>
<organism evidence="2 3">
    <name type="scientific">Clostridium sulfidigenes</name>
    <dbReference type="NCBI Taxonomy" id="318464"/>
    <lineage>
        <taxon>Bacteria</taxon>
        <taxon>Bacillati</taxon>
        <taxon>Bacillota</taxon>
        <taxon>Clostridia</taxon>
        <taxon>Eubacteriales</taxon>
        <taxon>Clostridiaceae</taxon>
        <taxon>Clostridium</taxon>
    </lineage>
</organism>
<gene>
    <name evidence="2" type="ORF">IO99_02720</name>
</gene>
<dbReference type="EMBL" id="JPMD01000003">
    <property type="protein sequence ID" value="KEZ88340.1"/>
    <property type="molecule type" value="Genomic_DNA"/>
</dbReference>
<dbReference type="SUPFAM" id="SSF55729">
    <property type="entry name" value="Acyl-CoA N-acyltransferases (Nat)"/>
    <property type="match status" value="1"/>
</dbReference>
<feature type="domain" description="N-acetyltransferase" evidence="1">
    <location>
        <begin position="1"/>
        <end position="64"/>
    </location>
</feature>
<comment type="caution">
    <text evidence="2">The sequence shown here is derived from an EMBL/GenBank/DDBJ whole genome shotgun (WGS) entry which is preliminary data.</text>
</comment>
<protein>
    <recommendedName>
        <fullName evidence="1">N-acetyltransferase domain-containing protein</fullName>
    </recommendedName>
</protein>
<name>A0A084JHA6_9CLOT</name>
<dbReference type="GO" id="GO:0016747">
    <property type="term" value="F:acyltransferase activity, transferring groups other than amino-acyl groups"/>
    <property type="evidence" value="ECO:0007669"/>
    <property type="project" value="InterPro"/>
</dbReference>
<dbReference type="eggNOG" id="COG0456">
    <property type="taxonomic scope" value="Bacteria"/>
</dbReference>
<evidence type="ECO:0000313" key="3">
    <source>
        <dbReference type="Proteomes" id="UP000028542"/>
    </source>
</evidence>
<dbReference type="Pfam" id="PF00583">
    <property type="entry name" value="Acetyltransf_1"/>
    <property type="match status" value="1"/>
</dbReference>
<accession>A0A084JHA6</accession>
<dbReference type="Proteomes" id="UP000028542">
    <property type="component" value="Unassembled WGS sequence"/>
</dbReference>
<reference evidence="2 3" key="1">
    <citation type="submission" date="2014-07" db="EMBL/GenBank/DDBJ databases">
        <title>Draft genome of Clostridium sulfidigenes 113A isolated from sediments associated with methane hydrate from Krishna Godavari basin.</title>
        <authorList>
            <person name="Honkalas V.S."/>
            <person name="Dabir A.P."/>
            <person name="Arora P."/>
            <person name="Dhakephalkar P.K."/>
        </authorList>
    </citation>
    <scope>NUCLEOTIDE SEQUENCE [LARGE SCALE GENOMIC DNA]</scope>
    <source>
        <strain evidence="2 3">113A</strain>
    </source>
</reference>
<dbReference type="InterPro" id="IPR000182">
    <property type="entry name" value="GNAT_dom"/>
</dbReference>